<keyword evidence="5" id="KW-1185">Reference proteome</keyword>
<feature type="compositionally biased region" description="Polar residues" evidence="2">
    <location>
        <begin position="1748"/>
        <end position="1761"/>
    </location>
</feature>
<dbReference type="Gene3D" id="2.60.40.4270">
    <property type="entry name" value="Listeria-Bacteroides repeat domain"/>
    <property type="match status" value="9"/>
</dbReference>
<dbReference type="Pfam" id="PF18998">
    <property type="entry name" value="Flg_new_2"/>
    <property type="match status" value="3"/>
</dbReference>
<accession>A0ABX1SZ96</accession>
<dbReference type="InterPro" id="IPR042229">
    <property type="entry name" value="Listeria/Bacterioides_rpt_sf"/>
</dbReference>
<dbReference type="Proteomes" id="UP000553756">
    <property type="component" value="Unassembled WGS sequence"/>
</dbReference>
<organism evidence="4 5">
    <name type="scientific">Bifidobacterium panos</name>
    <dbReference type="NCBI Taxonomy" id="2675321"/>
    <lineage>
        <taxon>Bacteria</taxon>
        <taxon>Bacillati</taxon>
        <taxon>Actinomycetota</taxon>
        <taxon>Actinomycetes</taxon>
        <taxon>Bifidobacteriales</taxon>
        <taxon>Bifidobacteriaceae</taxon>
        <taxon>Bifidobacterium</taxon>
    </lineage>
</organism>
<dbReference type="Pfam" id="PF09479">
    <property type="entry name" value="Flg_new"/>
    <property type="match status" value="13"/>
</dbReference>
<dbReference type="EMBL" id="JAAIIJ010000014">
    <property type="protein sequence ID" value="NMN02126.1"/>
    <property type="molecule type" value="Genomic_DNA"/>
</dbReference>
<protein>
    <submittedName>
        <fullName evidence="4">Repeat protein</fullName>
    </submittedName>
</protein>
<name>A0ABX1SZ96_9BIFI</name>
<gene>
    <name evidence="4" type="ORF">G1C94_0748</name>
</gene>
<sequence>MVRFSSQTGMGRGLPRWLAAMVSAIVSALVVLAMAVPGAWAAGSVSVSSWADALSALTTADTVTYTVSKNEIPGATLTVPDGKTLIVTGSGSLTGGTSGSPLFSVAENGHLVLDGVTIQNNTVGSEGAVSVAKGGTLDLGSDTEASPSAPSITRNTTAQGDARNLVVAESATVRLNAEPVNPIGLSYAGTLESPVSMIASRTYTVQDTDLAAGRITADDSSLTTVVANNQVILRNANAKILYWSPNGWFGKSYDESQLIARQDSNWDVTKNRFYGIGDITMIKGTKTVRQTFVGASELNGLSLDQFDFIYIEPSQTQVSGKYYTQDEIDVLTAYLDKGGRIFIQCEDTNFSVDNASASELAGDLGTGFEVLNKPMIPNDSVVTSRKDSLTATDLTNDLADTWKVYQASPISYDVSKANAVFTSVVSGTEYALCVDLQAGSSEDGGTAWGNVTVMSDGDIWQGLWNGRDGGTNLTYTAQFAKNLLNATMESRAVAATGANPNEDRYEVTFSVGTEAADAGVVAPESKSVYKGSKFSAPTAPAYEGHALVGWYYTDDQGEEQQWDFNTDVMLGENLTLTAHWTDKASYTVEHYRLNVDGSTPLTPSDSVPMDPVKIGSEITADDVVTMPLTGEYEGFEVDSINTPVTVAADGSTKVFVYYAPRVNEVSFSVDAAKGSLDDGTVTSPLKVKTGAPLSEDEDKAYVKDPTVTPKAGWKFLGWRQQAESDEDAEDLPVYSPAEMATQTVKSKTTFDAVFEALPDVTVVFDYNGGTLAGDESKASFKSLTGAQGTSYAADMPDKLKLTRTGYTLDADKTWQSSSKDVTPDEATFTAAATFTAVWTANENTVTFDEGDHGTIAAGAVTSYAVSTDAKVGTGVDASKAQFTAPPSVTDDAGWTFSGWRCSEDNKLYASKDVKDYVVKGLDEKNKKVTFTAEYVANAGATVVFNPNGGQIDKKDDSTVLTGLAGESYAADVPADEVMSRDGYTFGGWQDSAGKAPSGTFVEGVTVYTAQWNATSNEIKFIVEDGDGTQTAGASTLEVPTGSALGDAEGYPTETGPVVTPVAGKVFKGWKCNGVTYQPDQIAGLLSRPGMTFTAVCEDLPEVTVTFDYNGGTLAGNTSSEVTERQNTTQAVPQPTRSGYTLDGWKAVPSSAGDLESTDKTVTLTTDAVYTAQWKAGNNAVRFYVKDHGTLDKKAHETLNVATGQRMDTSRESYAEPSVDAEAGWKFLYWQSYVNGKAGASYQPSQIGDVLAEPGLSFEAVYQELGAVTATLNYNGGHNAAGDSSVQLSGKENTAYSDADKAKAAEVPTRDGYTFAGWDTDPSGKYENASYIARWTANENTVTFVTDERGTLSGTTQYGKVKTGSAVSGKPDEPKANDGYRFTGWRCDEDGRLYSHDSVDKYVVTGANTGDKAKTVTFTAEYVDLDDVQVYFNYNGGRVGNETSGTLSGQAGKSYAEADVPTPTRTGYTFDKWDETPSLKYESVMYTAKWNVVENTVTFDKGDHGTLQGTTEYKVNSGDKVSGEPTAKPVDGWTFVGWKCDADQKVYAADGVKDKYVVTGVDGGKAQQVTFTALYEKNDGAKVVFNANGGLVGTEPVVTLTGTKGTAYTTPDKPERDGYDFVKWVDADDKEPTKTFDTDTTVLYTAQWTAKSNTLSFERGENNGQISGSLSYQVDTDAKLAGVTAPSATPNAGYSFAGWQSDEFGLVASDQLASLVMPAHDVTMTAVWNANPTGTVVFNFNGGHNANNESSAKVSGPLNTKYETPADPTREGWTFDGWDAPVSGTFDETTLVVNAKWTEARNKLAFVAGDHGSLSGTTGYEVATNANLKDAGVTAPNVTVEQGYEFIGWQSDKLGLVTTAQLASLVMPAGDVTFTAQYKPLAPGVVVFAYNGGQDKDGSASKVLTGTIGSKYDTPANPTRTGYTFTGWDRNVSGTFDQSLLQVNATWKANTYKLTYKLDGGSDPKNPTSYTYGVGVASLKNPTREGYTFAGWADQKGNLVSGISASDTGDKTLTAKWTKNASTDGLNPDGGTIPSDWTGADGQLPIPTRPGYKFDGWFDEDGNQVTTLKDAVGKNLTAKWTKIDDAFDPGDGTLPKDWTGADGELPTPTLPGYKFDGWYDEDGNLVTTVKDAIGKKLTAHWTKIDDAFDPQGGTLPSDWTGEDGDLPTPTRPGYRFDGWYDEDGNRVTTLKDAAGKKLTAHWTKLPTTFDVDGDVTIPDGWTGED</sequence>
<evidence type="ECO:0000313" key="4">
    <source>
        <dbReference type="EMBL" id="NMN02126.1"/>
    </source>
</evidence>
<feature type="domain" description="Bacterial repeat" evidence="3">
    <location>
        <begin position="1495"/>
        <end position="1544"/>
    </location>
</feature>
<evidence type="ECO:0000313" key="5">
    <source>
        <dbReference type="Proteomes" id="UP000553756"/>
    </source>
</evidence>
<feature type="region of interest" description="Disordered" evidence="2">
    <location>
        <begin position="1748"/>
        <end position="1770"/>
    </location>
</feature>
<comment type="subcellular location">
    <subcellularLocation>
        <location evidence="1">Cell envelope</location>
    </subcellularLocation>
</comment>
<dbReference type="RefSeq" id="WP_172144925.1">
    <property type="nucleotide sequence ID" value="NZ_JAAIIJ010000014.1"/>
</dbReference>
<dbReference type="InterPro" id="IPR044060">
    <property type="entry name" value="Bacterial_rp_domain"/>
</dbReference>
<dbReference type="NCBIfam" id="TIGR02543">
    <property type="entry name" value="List_Bact_rpt"/>
    <property type="match status" value="5"/>
</dbReference>
<feature type="domain" description="Bacterial repeat" evidence="3">
    <location>
        <begin position="1803"/>
        <end position="1879"/>
    </location>
</feature>
<feature type="domain" description="Bacterial repeat" evidence="3">
    <location>
        <begin position="1660"/>
        <end position="1730"/>
    </location>
</feature>
<comment type="caution">
    <text evidence="4">The sequence shown here is derived from an EMBL/GenBank/DDBJ whole genome shotgun (WGS) entry which is preliminary data.</text>
</comment>
<evidence type="ECO:0000256" key="1">
    <source>
        <dbReference type="ARBA" id="ARBA00004196"/>
    </source>
</evidence>
<dbReference type="InterPro" id="IPR013378">
    <property type="entry name" value="InlB-like_B-rpt"/>
</dbReference>
<feature type="non-terminal residue" evidence="4">
    <location>
        <position position="2224"/>
    </location>
</feature>
<evidence type="ECO:0000259" key="3">
    <source>
        <dbReference type="Pfam" id="PF18998"/>
    </source>
</evidence>
<evidence type="ECO:0000256" key="2">
    <source>
        <dbReference type="SAM" id="MobiDB-lite"/>
    </source>
</evidence>
<proteinExistence type="predicted"/>
<reference evidence="4 5" key="1">
    <citation type="submission" date="2020-02" db="EMBL/GenBank/DDBJ databases">
        <title>Characterization of phylogenetic diversity of novel bifidobacterial species isolated in Czech ZOOs.</title>
        <authorList>
            <person name="Lugli G.A."/>
            <person name="Vera N.B."/>
            <person name="Ventura M."/>
        </authorList>
    </citation>
    <scope>NUCLEOTIDE SEQUENCE [LARGE SCALE GENOMIC DNA]</scope>
    <source>
        <strain evidence="4 5">DSM 109963</strain>
    </source>
</reference>